<reference evidence="8 9" key="1">
    <citation type="submission" date="2020-08" db="EMBL/GenBank/DDBJ databases">
        <title>Sequencing the genomes of 1000 actinobacteria strains.</title>
        <authorList>
            <person name="Klenk H.-P."/>
        </authorList>
    </citation>
    <scope>NUCLEOTIDE SEQUENCE [LARGE SCALE GENOMIC DNA]</scope>
    <source>
        <strain evidence="8 9">DSM 43023</strain>
    </source>
</reference>
<keyword evidence="4" id="KW-0663">Pyridoxal phosphate</keyword>
<feature type="domain" description="Aminotransferase class I/classII large" evidence="7">
    <location>
        <begin position="80"/>
        <end position="350"/>
    </location>
</feature>
<dbReference type="PROSITE" id="PS00105">
    <property type="entry name" value="AA_TRANSFER_CLASS_1"/>
    <property type="match status" value="1"/>
</dbReference>
<evidence type="ECO:0000256" key="6">
    <source>
        <dbReference type="SAM" id="MobiDB-lite"/>
    </source>
</evidence>
<dbReference type="InterPro" id="IPR004839">
    <property type="entry name" value="Aminotransferase_I/II_large"/>
</dbReference>
<dbReference type="InterPro" id="IPR004838">
    <property type="entry name" value="NHTrfase_class1_PyrdxlP-BS"/>
</dbReference>
<dbReference type="PANTHER" id="PTHR42885">
    <property type="entry name" value="HISTIDINOL-PHOSPHATE AMINOTRANSFERASE-RELATED"/>
    <property type="match status" value="1"/>
</dbReference>
<proteinExistence type="inferred from homology"/>
<feature type="region of interest" description="Disordered" evidence="6">
    <location>
        <begin position="1"/>
        <end position="34"/>
    </location>
</feature>
<evidence type="ECO:0000313" key="8">
    <source>
        <dbReference type="EMBL" id="MBB4936576.1"/>
    </source>
</evidence>
<name>A0A7W7RQZ8_9ACTN</name>
<dbReference type="EMBL" id="JACHJU010000001">
    <property type="protein sequence ID" value="MBB4936576.1"/>
    <property type="molecule type" value="Genomic_DNA"/>
</dbReference>
<gene>
    <name evidence="8" type="ORF">FHR32_000881</name>
</gene>
<dbReference type="Proteomes" id="UP000534286">
    <property type="component" value="Unassembled WGS sequence"/>
</dbReference>
<comment type="similarity">
    <text evidence="5">Belongs to the class-I pyridoxal-phosphate-dependent aminotransferase family.</text>
</comment>
<comment type="caution">
    <text evidence="8">The sequence shown here is derived from an EMBL/GenBank/DDBJ whole genome shotgun (WGS) entry which is preliminary data.</text>
</comment>
<dbReference type="InterPro" id="IPR015424">
    <property type="entry name" value="PyrdxlP-dep_Trfase"/>
</dbReference>
<organism evidence="8 9">
    <name type="scientific">Streptosporangium album</name>
    <dbReference type="NCBI Taxonomy" id="47479"/>
    <lineage>
        <taxon>Bacteria</taxon>
        <taxon>Bacillati</taxon>
        <taxon>Actinomycetota</taxon>
        <taxon>Actinomycetes</taxon>
        <taxon>Streptosporangiales</taxon>
        <taxon>Streptosporangiaceae</taxon>
        <taxon>Streptosporangium</taxon>
    </lineage>
</organism>
<sequence>MRVGAGNRVREAVRELGPAGPSGPRPESRGLINLRSNENPFGGAYRRYPDNDLGVLARRYLAALDAVEPPPQPAPYRGWDGENVLMTRGAVDALDLVLRTFFEPGADAVAVTPPNFGFFDRLAAIHGIARCPVPLGGERFDRLDVERLVSLPVRGVLLCDPNNPSSTRLDAGDLDRLLDRFEGLVIIDETYVEFDTRASHRHRVGAHPNLIVLRSLSKGFGMAGLRLGAILADPVVVAAIGEVRPPFAVPVPVIERALDELADPSVLRRRIESFVEERGRLVAALSRCPRVIRVFGDAGFVTVEVGDLTGAAAALRHARIDAVINPEGWQRRIRVSVGSRHENAQLIAALSAEPGHAPPAPILTQ</sequence>
<dbReference type="InterPro" id="IPR015421">
    <property type="entry name" value="PyrdxlP-dep_Trfase_major"/>
</dbReference>
<evidence type="ECO:0000256" key="2">
    <source>
        <dbReference type="ARBA" id="ARBA00022576"/>
    </source>
</evidence>
<dbReference type="SUPFAM" id="SSF53383">
    <property type="entry name" value="PLP-dependent transferases"/>
    <property type="match status" value="1"/>
</dbReference>
<keyword evidence="9" id="KW-1185">Reference proteome</keyword>
<dbReference type="GO" id="GO:0030170">
    <property type="term" value="F:pyridoxal phosphate binding"/>
    <property type="evidence" value="ECO:0007669"/>
    <property type="project" value="InterPro"/>
</dbReference>
<dbReference type="Gene3D" id="3.40.640.10">
    <property type="entry name" value="Type I PLP-dependent aspartate aminotransferase-like (Major domain)"/>
    <property type="match status" value="1"/>
</dbReference>
<evidence type="ECO:0000256" key="1">
    <source>
        <dbReference type="ARBA" id="ARBA00001933"/>
    </source>
</evidence>
<protein>
    <recommendedName>
        <fullName evidence="5">Aminotransferase</fullName>
        <ecNumber evidence="5">2.6.1.-</ecNumber>
    </recommendedName>
</protein>
<dbReference type="Pfam" id="PF00155">
    <property type="entry name" value="Aminotran_1_2"/>
    <property type="match status" value="1"/>
</dbReference>
<evidence type="ECO:0000259" key="7">
    <source>
        <dbReference type="Pfam" id="PF00155"/>
    </source>
</evidence>
<dbReference type="AlphaFoldDB" id="A0A7W7RQZ8"/>
<dbReference type="InterPro" id="IPR015422">
    <property type="entry name" value="PyrdxlP-dep_Trfase_small"/>
</dbReference>
<evidence type="ECO:0000313" key="9">
    <source>
        <dbReference type="Proteomes" id="UP000534286"/>
    </source>
</evidence>
<dbReference type="CDD" id="cd00609">
    <property type="entry name" value="AAT_like"/>
    <property type="match status" value="1"/>
</dbReference>
<accession>A0A7W7RQZ8</accession>
<dbReference type="PANTHER" id="PTHR42885:SF2">
    <property type="entry name" value="HISTIDINOL-PHOSPHATE AMINOTRANSFERASE"/>
    <property type="match status" value="1"/>
</dbReference>
<dbReference type="RefSeq" id="WP_184753104.1">
    <property type="nucleotide sequence ID" value="NZ_BAABEK010000078.1"/>
</dbReference>
<evidence type="ECO:0000256" key="3">
    <source>
        <dbReference type="ARBA" id="ARBA00022679"/>
    </source>
</evidence>
<comment type="cofactor">
    <cofactor evidence="1 5">
        <name>pyridoxal 5'-phosphate</name>
        <dbReference type="ChEBI" id="CHEBI:597326"/>
    </cofactor>
</comment>
<evidence type="ECO:0000256" key="4">
    <source>
        <dbReference type="ARBA" id="ARBA00022898"/>
    </source>
</evidence>
<evidence type="ECO:0000256" key="5">
    <source>
        <dbReference type="RuleBase" id="RU000481"/>
    </source>
</evidence>
<dbReference type="GO" id="GO:0008483">
    <property type="term" value="F:transaminase activity"/>
    <property type="evidence" value="ECO:0007669"/>
    <property type="project" value="UniProtKB-KW"/>
</dbReference>
<keyword evidence="2 5" id="KW-0032">Aminotransferase</keyword>
<dbReference type="EC" id="2.6.1.-" evidence="5"/>
<keyword evidence="3 5" id="KW-0808">Transferase</keyword>
<dbReference type="Gene3D" id="3.90.1150.10">
    <property type="entry name" value="Aspartate Aminotransferase, domain 1"/>
    <property type="match status" value="1"/>
</dbReference>